<feature type="region of interest" description="Disordered" evidence="1">
    <location>
        <begin position="1"/>
        <end position="28"/>
    </location>
</feature>
<evidence type="ECO:0000313" key="4">
    <source>
        <dbReference type="Proteomes" id="UP000198717"/>
    </source>
</evidence>
<protein>
    <submittedName>
        <fullName evidence="2">Uncharacterized protein</fullName>
    </submittedName>
</protein>
<dbReference type="Proteomes" id="UP000198717">
    <property type="component" value="Unassembled WGS sequence"/>
</dbReference>
<reference evidence="2 5" key="2">
    <citation type="submission" date="2019-07" db="EMBL/GenBank/DDBJ databases">
        <title>Whole genome shotgun sequence of Myxococcus virescens NBRC 100334.</title>
        <authorList>
            <person name="Hosoyama A."/>
            <person name="Uohara A."/>
            <person name="Ohji S."/>
            <person name="Ichikawa N."/>
        </authorList>
    </citation>
    <scope>NUCLEOTIDE SEQUENCE [LARGE SCALE GENOMIC DNA]</scope>
    <source>
        <strain evidence="2 5">NBRC 100334</strain>
    </source>
</reference>
<dbReference type="RefSeq" id="WP_163884686.1">
    <property type="nucleotide sequence ID" value="NZ_BJVY01000011.1"/>
</dbReference>
<evidence type="ECO:0000313" key="3">
    <source>
        <dbReference type="EMBL" id="SDE13511.1"/>
    </source>
</evidence>
<sequence>MQQQPKKQAFPSNGMRGLEAPRKAAVRPIGMQEMGPTLYEQLRRALVELTPASSN</sequence>
<dbReference type="AlphaFoldDB" id="A0A511HAU1"/>
<evidence type="ECO:0000256" key="1">
    <source>
        <dbReference type="SAM" id="MobiDB-lite"/>
    </source>
</evidence>
<organism evidence="2 5">
    <name type="scientific">Myxococcus virescens</name>
    <dbReference type="NCBI Taxonomy" id="83456"/>
    <lineage>
        <taxon>Bacteria</taxon>
        <taxon>Pseudomonadati</taxon>
        <taxon>Myxococcota</taxon>
        <taxon>Myxococcia</taxon>
        <taxon>Myxococcales</taxon>
        <taxon>Cystobacterineae</taxon>
        <taxon>Myxococcaceae</taxon>
        <taxon>Myxococcus</taxon>
    </lineage>
</organism>
<comment type="caution">
    <text evidence="2">The sequence shown here is derived from an EMBL/GenBank/DDBJ whole genome shotgun (WGS) entry which is preliminary data.</text>
</comment>
<evidence type="ECO:0000313" key="2">
    <source>
        <dbReference type="EMBL" id="GEL70678.1"/>
    </source>
</evidence>
<accession>A0A511HAU1</accession>
<dbReference type="EMBL" id="FNAJ01000004">
    <property type="protein sequence ID" value="SDE13511.1"/>
    <property type="molecule type" value="Genomic_DNA"/>
</dbReference>
<name>A0A511HAU1_9BACT</name>
<gene>
    <name evidence="2" type="ORF">MVI01_24620</name>
    <name evidence="3" type="ORF">SAMN04488504_104370</name>
</gene>
<evidence type="ECO:0000313" key="5">
    <source>
        <dbReference type="Proteomes" id="UP000321224"/>
    </source>
</evidence>
<dbReference type="EMBL" id="BJVY01000011">
    <property type="protein sequence ID" value="GEL70678.1"/>
    <property type="molecule type" value="Genomic_DNA"/>
</dbReference>
<proteinExistence type="predicted"/>
<reference evidence="3 4" key="1">
    <citation type="submission" date="2016-10" db="EMBL/GenBank/DDBJ databases">
        <authorList>
            <person name="Varghese N."/>
            <person name="Submissions S."/>
        </authorList>
    </citation>
    <scope>NUCLEOTIDE SEQUENCE [LARGE SCALE GENOMIC DNA]</scope>
    <source>
        <strain evidence="3 4">DSM 2260</strain>
    </source>
</reference>
<dbReference type="Proteomes" id="UP000321224">
    <property type="component" value="Unassembled WGS sequence"/>
</dbReference>
<keyword evidence="4" id="KW-1185">Reference proteome</keyword>